<keyword evidence="2" id="KW-1185">Reference proteome</keyword>
<dbReference type="GeneID" id="125314091"/>
<accession>A0ABM3H4G8</accession>
<dbReference type="SMART" id="SM00848">
    <property type="entry name" value="Inhibitor_I29"/>
    <property type="match status" value="1"/>
</dbReference>
<organism evidence="2 3">
    <name type="scientific">Rhodamnia argentea</name>
    <dbReference type="NCBI Taxonomy" id="178133"/>
    <lineage>
        <taxon>Eukaryota</taxon>
        <taxon>Viridiplantae</taxon>
        <taxon>Streptophyta</taxon>
        <taxon>Embryophyta</taxon>
        <taxon>Tracheophyta</taxon>
        <taxon>Spermatophyta</taxon>
        <taxon>Magnoliopsida</taxon>
        <taxon>eudicotyledons</taxon>
        <taxon>Gunneridae</taxon>
        <taxon>Pentapetalae</taxon>
        <taxon>rosids</taxon>
        <taxon>malvids</taxon>
        <taxon>Myrtales</taxon>
        <taxon>Myrtaceae</taxon>
        <taxon>Myrtoideae</taxon>
        <taxon>Myrteae</taxon>
        <taxon>Australasian group</taxon>
        <taxon>Rhodamnia</taxon>
    </lineage>
</organism>
<proteinExistence type="predicted"/>
<reference evidence="3" key="1">
    <citation type="submission" date="2025-08" db="UniProtKB">
        <authorList>
            <consortium name="RefSeq"/>
        </authorList>
    </citation>
    <scope>IDENTIFICATION</scope>
    <source>
        <tissue evidence="3">Leaf</tissue>
    </source>
</reference>
<name>A0ABM3H4G8_9MYRT</name>
<evidence type="ECO:0000259" key="1">
    <source>
        <dbReference type="SMART" id="SM00848"/>
    </source>
</evidence>
<dbReference type="SUPFAM" id="SSF54001">
    <property type="entry name" value="Cysteine proteinases"/>
    <property type="match status" value="1"/>
</dbReference>
<feature type="domain" description="Cathepsin propeptide inhibitor" evidence="1">
    <location>
        <begin position="37"/>
        <end position="95"/>
    </location>
</feature>
<gene>
    <name evidence="3" type="primary">LOC125314091</name>
</gene>
<dbReference type="RefSeq" id="XP_048131505.1">
    <property type="nucleotide sequence ID" value="XM_048275548.1"/>
</dbReference>
<dbReference type="Pfam" id="PF08246">
    <property type="entry name" value="Inhibitor_I29"/>
    <property type="match status" value="1"/>
</dbReference>
<dbReference type="Gene3D" id="3.90.70.10">
    <property type="entry name" value="Cysteine proteinases"/>
    <property type="match status" value="1"/>
</dbReference>
<dbReference type="Proteomes" id="UP000827889">
    <property type="component" value="Chromosome 3"/>
</dbReference>
<sequence length="160" mass="18297">MALWLERQTKLYILTASLCAGAWISAAVPPNSTLAEFEQGMARHGQNYEDNLEKAKRYRIFLRTLRFIEAFNYNAANRSYKVGLNQLSDLTTEEFLARYTWFRVTSRSSNSSRGTTFKSQSLTQVPDSMKWVDQGVVHCEDLIFRQISGISNIKLELSGL</sequence>
<protein>
    <submittedName>
        <fullName evidence="3">Ananain-like</fullName>
    </submittedName>
</protein>
<evidence type="ECO:0000313" key="2">
    <source>
        <dbReference type="Proteomes" id="UP000827889"/>
    </source>
</evidence>
<dbReference type="InterPro" id="IPR038765">
    <property type="entry name" value="Papain-like_cys_pep_sf"/>
</dbReference>
<dbReference type="InterPro" id="IPR013201">
    <property type="entry name" value="Prot_inhib_I29"/>
</dbReference>
<evidence type="ECO:0000313" key="3">
    <source>
        <dbReference type="RefSeq" id="XP_048131505.1"/>
    </source>
</evidence>